<dbReference type="PROSITE" id="PS50977">
    <property type="entry name" value="HTH_TETR_2"/>
    <property type="match status" value="1"/>
</dbReference>
<dbReference type="InterPro" id="IPR001647">
    <property type="entry name" value="HTH_TetR"/>
</dbReference>
<dbReference type="InterPro" id="IPR050109">
    <property type="entry name" value="HTH-type_TetR-like_transc_reg"/>
</dbReference>
<evidence type="ECO:0000256" key="3">
    <source>
        <dbReference type="ARBA" id="ARBA00023163"/>
    </source>
</evidence>
<evidence type="ECO:0000313" key="6">
    <source>
        <dbReference type="EMBL" id="GES18465.1"/>
    </source>
</evidence>
<keyword evidence="2 4" id="KW-0238">DNA-binding</keyword>
<dbReference type="OrthoDB" id="9795011at2"/>
<evidence type="ECO:0000256" key="4">
    <source>
        <dbReference type="PROSITE-ProRule" id="PRU00335"/>
    </source>
</evidence>
<evidence type="ECO:0000256" key="1">
    <source>
        <dbReference type="ARBA" id="ARBA00023015"/>
    </source>
</evidence>
<evidence type="ECO:0000313" key="7">
    <source>
        <dbReference type="Proteomes" id="UP000377595"/>
    </source>
</evidence>
<dbReference type="PRINTS" id="PR00455">
    <property type="entry name" value="HTHTETR"/>
</dbReference>
<dbReference type="InterPro" id="IPR049445">
    <property type="entry name" value="TetR_SbtR-like_C"/>
</dbReference>
<dbReference type="Gene3D" id="1.10.357.10">
    <property type="entry name" value="Tetracycline Repressor, domain 2"/>
    <property type="match status" value="1"/>
</dbReference>
<dbReference type="PANTHER" id="PTHR30055">
    <property type="entry name" value="HTH-TYPE TRANSCRIPTIONAL REGULATOR RUTR"/>
    <property type="match status" value="1"/>
</dbReference>
<dbReference type="InterPro" id="IPR036271">
    <property type="entry name" value="Tet_transcr_reg_TetR-rel_C_sf"/>
</dbReference>
<dbReference type="SUPFAM" id="SSF46689">
    <property type="entry name" value="Homeodomain-like"/>
    <property type="match status" value="1"/>
</dbReference>
<evidence type="ECO:0000259" key="5">
    <source>
        <dbReference type="PROSITE" id="PS50977"/>
    </source>
</evidence>
<comment type="caution">
    <text evidence="6">The sequence shown here is derived from an EMBL/GenBank/DDBJ whole genome shotgun (WGS) entry which is preliminary data.</text>
</comment>
<dbReference type="Pfam" id="PF21597">
    <property type="entry name" value="TetR_C_43"/>
    <property type="match status" value="1"/>
</dbReference>
<reference evidence="6 7" key="1">
    <citation type="submission" date="2019-10" db="EMBL/GenBank/DDBJ databases">
        <title>Whole genome shotgun sequence of Acrocarpospora pleiomorpha NBRC 16267.</title>
        <authorList>
            <person name="Ichikawa N."/>
            <person name="Kimura A."/>
            <person name="Kitahashi Y."/>
            <person name="Komaki H."/>
            <person name="Oguchi A."/>
        </authorList>
    </citation>
    <scope>NUCLEOTIDE SEQUENCE [LARGE SCALE GENOMIC DNA]</scope>
    <source>
        <strain evidence="6 7">NBRC 16267</strain>
    </source>
</reference>
<feature type="DNA-binding region" description="H-T-H motif" evidence="4">
    <location>
        <begin position="36"/>
        <end position="55"/>
    </location>
</feature>
<dbReference type="GO" id="GO:0000976">
    <property type="term" value="F:transcription cis-regulatory region binding"/>
    <property type="evidence" value="ECO:0007669"/>
    <property type="project" value="TreeGrafter"/>
</dbReference>
<dbReference type="Proteomes" id="UP000377595">
    <property type="component" value="Unassembled WGS sequence"/>
</dbReference>
<dbReference type="GO" id="GO:0003700">
    <property type="term" value="F:DNA-binding transcription factor activity"/>
    <property type="evidence" value="ECO:0007669"/>
    <property type="project" value="TreeGrafter"/>
</dbReference>
<evidence type="ECO:0000256" key="2">
    <source>
        <dbReference type="ARBA" id="ARBA00023125"/>
    </source>
</evidence>
<dbReference type="PANTHER" id="PTHR30055:SF234">
    <property type="entry name" value="HTH-TYPE TRANSCRIPTIONAL REGULATOR BETI"/>
    <property type="match status" value="1"/>
</dbReference>
<dbReference type="AlphaFoldDB" id="A0A5M3X9Q2"/>
<dbReference type="Pfam" id="PF00440">
    <property type="entry name" value="TetR_N"/>
    <property type="match status" value="1"/>
</dbReference>
<accession>A0A5M3X9Q2</accession>
<keyword evidence="7" id="KW-1185">Reference proteome</keyword>
<proteinExistence type="predicted"/>
<protein>
    <submittedName>
        <fullName evidence="6">TetR family transcriptional regulator</fullName>
    </submittedName>
</protein>
<dbReference type="InterPro" id="IPR009057">
    <property type="entry name" value="Homeodomain-like_sf"/>
</dbReference>
<name>A0A5M3X9Q2_9ACTN</name>
<feature type="domain" description="HTH tetR-type" evidence="5">
    <location>
        <begin position="14"/>
        <end position="73"/>
    </location>
</feature>
<dbReference type="RefSeq" id="WP_155343592.1">
    <property type="nucleotide sequence ID" value="NZ_BAAAHM010000010.1"/>
</dbReference>
<keyword evidence="1" id="KW-0805">Transcription regulation</keyword>
<gene>
    <name evidence="6" type="ORF">Aple_013600</name>
</gene>
<dbReference type="SUPFAM" id="SSF48498">
    <property type="entry name" value="Tetracyclin repressor-like, C-terminal domain"/>
    <property type="match status" value="1"/>
</dbReference>
<keyword evidence="3" id="KW-0804">Transcription</keyword>
<dbReference type="EMBL" id="BLAF01000007">
    <property type="protein sequence ID" value="GES18465.1"/>
    <property type="molecule type" value="Genomic_DNA"/>
</dbReference>
<sequence>MASGSPPRLRRDAQRNYDALVAAAREAFAEHGLEASLEQVAKRAGVAIGTLYRHFPTRGHLVSAIFSEKLQASVAAAEQALAMKDTWAAFCMLLERLCELQADDRGFNDLTSAGPYAIDGVTCMQDRVRDLGTQLLQRGQREKVIRPDLTPEDLHLLIWSQSRIMEATSGIAPHAWRRHLHLLIDAYRADRAHPIPEAPLTPQQLSRAMARLCDPARRQ</sequence>
<organism evidence="6 7">
    <name type="scientific">Acrocarpospora pleiomorpha</name>
    <dbReference type="NCBI Taxonomy" id="90975"/>
    <lineage>
        <taxon>Bacteria</taxon>
        <taxon>Bacillati</taxon>
        <taxon>Actinomycetota</taxon>
        <taxon>Actinomycetes</taxon>
        <taxon>Streptosporangiales</taxon>
        <taxon>Streptosporangiaceae</taxon>
        <taxon>Acrocarpospora</taxon>
    </lineage>
</organism>